<protein>
    <submittedName>
        <fullName evidence="4">FMRFamide receptor (inferred by orthology to a D. melanogaster protein)</fullName>
    </submittedName>
</protein>
<accession>A0A0M3KCC9</accession>
<keyword evidence="1" id="KW-0472">Membrane</keyword>
<reference evidence="2 3" key="2">
    <citation type="submission" date="2018-11" db="EMBL/GenBank/DDBJ databases">
        <authorList>
            <consortium name="Pathogen Informatics"/>
        </authorList>
    </citation>
    <scope>NUCLEOTIDE SEQUENCE [LARGE SCALE GENOMIC DNA]</scope>
</reference>
<sequence>MPSGLGIRITTLVEVFLNVINIALTIVLFIRLRKVKMMHRNLRTML</sequence>
<dbReference type="EMBL" id="UYRR01034919">
    <property type="protein sequence ID" value="VDK62758.1"/>
    <property type="molecule type" value="Genomic_DNA"/>
</dbReference>
<evidence type="ECO:0000256" key="1">
    <source>
        <dbReference type="SAM" id="Phobius"/>
    </source>
</evidence>
<organism evidence="4">
    <name type="scientific">Anisakis simplex</name>
    <name type="common">Herring worm</name>
    <dbReference type="NCBI Taxonomy" id="6269"/>
    <lineage>
        <taxon>Eukaryota</taxon>
        <taxon>Metazoa</taxon>
        <taxon>Ecdysozoa</taxon>
        <taxon>Nematoda</taxon>
        <taxon>Chromadorea</taxon>
        <taxon>Rhabditida</taxon>
        <taxon>Spirurina</taxon>
        <taxon>Ascaridomorpha</taxon>
        <taxon>Ascaridoidea</taxon>
        <taxon>Anisakidae</taxon>
        <taxon>Anisakis</taxon>
        <taxon>Anisakis simplex complex</taxon>
    </lineage>
</organism>
<reference evidence="4" key="1">
    <citation type="submission" date="2017-02" db="UniProtKB">
        <authorList>
            <consortium name="WormBaseParasite"/>
        </authorList>
    </citation>
    <scope>IDENTIFICATION</scope>
</reference>
<evidence type="ECO:0000313" key="4">
    <source>
        <dbReference type="WBParaSite" id="ASIM_0001862901-mRNA-1"/>
    </source>
</evidence>
<dbReference type="Proteomes" id="UP000267096">
    <property type="component" value="Unassembled WGS sequence"/>
</dbReference>
<keyword evidence="3" id="KW-1185">Reference proteome</keyword>
<gene>
    <name evidence="2" type="ORF">ASIM_LOCUS18027</name>
</gene>
<dbReference type="AlphaFoldDB" id="A0A0M3KCC9"/>
<name>A0A0M3KCC9_ANISI</name>
<evidence type="ECO:0000313" key="2">
    <source>
        <dbReference type="EMBL" id="VDK62758.1"/>
    </source>
</evidence>
<proteinExistence type="predicted"/>
<evidence type="ECO:0000313" key="3">
    <source>
        <dbReference type="Proteomes" id="UP000267096"/>
    </source>
</evidence>
<keyword evidence="1" id="KW-1133">Transmembrane helix</keyword>
<dbReference type="WBParaSite" id="ASIM_0001862901-mRNA-1">
    <property type="protein sequence ID" value="ASIM_0001862901-mRNA-1"/>
    <property type="gene ID" value="ASIM_0001862901"/>
</dbReference>
<keyword evidence="1" id="KW-0812">Transmembrane</keyword>
<feature type="transmembrane region" description="Helical" evidence="1">
    <location>
        <begin position="6"/>
        <end position="30"/>
    </location>
</feature>